<evidence type="ECO:0000256" key="2">
    <source>
        <dbReference type="ARBA" id="ARBA00022704"/>
    </source>
</evidence>
<keyword evidence="1" id="KW-0646">Protease inhibitor</keyword>
<dbReference type="InterPro" id="IPR006462">
    <property type="entry name" value="MS5"/>
</dbReference>
<evidence type="ECO:0000259" key="4">
    <source>
        <dbReference type="Pfam" id="PF00031"/>
    </source>
</evidence>
<keyword evidence="2" id="KW-0789">Thiol protease inhibitor</keyword>
<proteinExistence type="predicted"/>
<reference evidence="6" key="1">
    <citation type="submission" date="2025-08" db="UniProtKB">
        <authorList>
            <consortium name="RefSeq"/>
        </authorList>
    </citation>
    <scope>IDENTIFICATION</scope>
    <source>
        <tissue evidence="6">Leaf</tissue>
    </source>
</reference>
<dbReference type="Gene3D" id="3.10.450.10">
    <property type="match status" value="1"/>
</dbReference>
<dbReference type="PANTHER" id="PTHR31260">
    <property type="entry name" value="CYSTATIN/MONELLIN SUPERFAMILY PROTEIN"/>
    <property type="match status" value="1"/>
</dbReference>
<dbReference type="Pfam" id="PF00031">
    <property type="entry name" value="Cystatin"/>
    <property type="match status" value="1"/>
</dbReference>
<organism evidence="5 6">
    <name type="scientific">Raphanus sativus</name>
    <name type="common">Radish</name>
    <name type="synonym">Raphanus raphanistrum var. sativus</name>
    <dbReference type="NCBI Taxonomy" id="3726"/>
    <lineage>
        <taxon>Eukaryota</taxon>
        <taxon>Viridiplantae</taxon>
        <taxon>Streptophyta</taxon>
        <taxon>Embryophyta</taxon>
        <taxon>Tracheophyta</taxon>
        <taxon>Spermatophyta</taxon>
        <taxon>Magnoliopsida</taxon>
        <taxon>eudicotyledons</taxon>
        <taxon>Gunneridae</taxon>
        <taxon>Pentapetalae</taxon>
        <taxon>rosids</taxon>
        <taxon>malvids</taxon>
        <taxon>Brassicales</taxon>
        <taxon>Brassicaceae</taxon>
        <taxon>Brassiceae</taxon>
        <taxon>Raphanus</taxon>
    </lineage>
</organism>
<feature type="domain" description="Cystatin" evidence="4">
    <location>
        <begin position="107"/>
        <end position="180"/>
    </location>
</feature>
<evidence type="ECO:0000313" key="6">
    <source>
        <dbReference type="RefSeq" id="XP_018473132.1"/>
    </source>
</evidence>
<dbReference type="InterPro" id="IPR006525">
    <property type="entry name" value="Cystatin-related_pln"/>
</dbReference>
<dbReference type="SUPFAM" id="SSF54403">
    <property type="entry name" value="Cystatin/monellin"/>
    <property type="match status" value="1"/>
</dbReference>
<protein>
    <submittedName>
        <fullName evidence="6">Uncharacterized protein LOC108844379 isoform X1</fullName>
    </submittedName>
</protein>
<dbReference type="GO" id="GO:0004869">
    <property type="term" value="F:cysteine-type endopeptidase inhibitor activity"/>
    <property type="evidence" value="ECO:0007669"/>
    <property type="project" value="UniProtKB-KW"/>
</dbReference>
<dbReference type="InterPro" id="IPR046350">
    <property type="entry name" value="Cystatin_sf"/>
</dbReference>
<dbReference type="KEGG" id="rsz:108844379"/>
<feature type="region of interest" description="Disordered" evidence="3">
    <location>
        <begin position="192"/>
        <end position="217"/>
    </location>
</feature>
<dbReference type="RefSeq" id="XP_018473132.1">
    <property type="nucleotide sequence ID" value="XM_018617630.2"/>
</dbReference>
<evidence type="ECO:0000256" key="1">
    <source>
        <dbReference type="ARBA" id="ARBA00022690"/>
    </source>
</evidence>
<sequence>MASSSSRVDYEIITDPFDPRCVVACFKNLFGELTEKDKLLLKRMRGKEDKTSPKDTPQEERDLINEQIRKSQGFDVDFSKFRCLFDFYAAFHVDERHSNVIRETDRQFFRRLAKEAIADYNTREGTRFEFVEVEKANVYSNSGFVYFITFVAKDPCDQTKVFQAKVVNVFCREIEHSFCRLKPGQQVECDEDSKGVVKKPRNNTRSNKRADVTTNVS</sequence>
<dbReference type="InterPro" id="IPR000010">
    <property type="entry name" value="Cystatin_dom"/>
</dbReference>
<dbReference type="GeneID" id="108844379"/>
<dbReference type="NCBIfam" id="TIGR01638">
    <property type="entry name" value="Atha_cystat_rel"/>
    <property type="match status" value="1"/>
</dbReference>
<dbReference type="Proteomes" id="UP000504610">
    <property type="component" value="Unplaced"/>
</dbReference>
<keyword evidence="5" id="KW-1185">Reference proteome</keyword>
<evidence type="ECO:0000313" key="5">
    <source>
        <dbReference type="Proteomes" id="UP000504610"/>
    </source>
</evidence>
<dbReference type="PANTHER" id="PTHR31260:SF54">
    <property type="entry name" value="CYSTATIN DOMAIN-CONTAINING PROTEIN"/>
    <property type="match status" value="1"/>
</dbReference>
<dbReference type="OrthoDB" id="1078836at2759"/>
<name>A0A6J0MKV7_RAPSA</name>
<accession>A0A6J0MKV7</accession>
<gene>
    <name evidence="6" type="primary">LOC108844379</name>
</gene>
<evidence type="ECO:0000256" key="3">
    <source>
        <dbReference type="SAM" id="MobiDB-lite"/>
    </source>
</evidence>
<dbReference type="AlphaFoldDB" id="A0A6J0MKV7"/>